<keyword evidence="1" id="KW-1133">Transmembrane helix</keyword>
<feature type="transmembrane region" description="Helical" evidence="1">
    <location>
        <begin position="21"/>
        <end position="39"/>
    </location>
</feature>
<evidence type="ECO:0000259" key="3">
    <source>
        <dbReference type="Pfam" id="PF21027"/>
    </source>
</evidence>
<dbReference type="InterPro" id="IPR013783">
    <property type="entry name" value="Ig-like_fold"/>
</dbReference>
<evidence type="ECO:0000313" key="4">
    <source>
        <dbReference type="EMBL" id="QDV42836.1"/>
    </source>
</evidence>
<gene>
    <name evidence="4" type="ORF">Enr13x_26860</name>
</gene>
<accession>A0A518HPR3</accession>
<dbReference type="EMBL" id="CP037423">
    <property type="protein sequence ID" value="QDV42836.1"/>
    <property type="molecule type" value="Genomic_DNA"/>
</dbReference>
<evidence type="ECO:0008006" key="6">
    <source>
        <dbReference type="Google" id="ProtNLM"/>
    </source>
</evidence>
<evidence type="ECO:0000259" key="2">
    <source>
        <dbReference type="Pfam" id="PF07632"/>
    </source>
</evidence>
<name>A0A518HPR3_9BACT</name>
<feature type="domain" description="Cellulose-binding Sde182 nucleoside hydrolase-like" evidence="2">
    <location>
        <begin position="51"/>
        <end position="326"/>
    </location>
</feature>
<keyword evidence="1" id="KW-0812">Transmembrane</keyword>
<protein>
    <recommendedName>
        <fullName evidence="6">DUF1593 domain-containing protein</fullName>
    </recommendedName>
</protein>
<organism evidence="4 5">
    <name type="scientific">Stieleria neptunia</name>
    <dbReference type="NCBI Taxonomy" id="2527979"/>
    <lineage>
        <taxon>Bacteria</taxon>
        <taxon>Pseudomonadati</taxon>
        <taxon>Planctomycetota</taxon>
        <taxon>Planctomycetia</taxon>
        <taxon>Pirellulales</taxon>
        <taxon>Pirellulaceae</taxon>
        <taxon>Stieleria</taxon>
    </lineage>
</organism>
<dbReference type="Gene3D" id="3.90.245.10">
    <property type="entry name" value="Ribonucleoside hydrolase-like"/>
    <property type="match status" value="1"/>
</dbReference>
<dbReference type="Pfam" id="PF07632">
    <property type="entry name" value="Sde182_NH-like"/>
    <property type="match status" value="1"/>
</dbReference>
<keyword evidence="5" id="KW-1185">Reference proteome</keyword>
<evidence type="ECO:0000256" key="1">
    <source>
        <dbReference type="SAM" id="Phobius"/>
    </source>
</evidence>
<dbReference type="AlphaFoldDB" id="A0A518HPR3"/>
<dbReference type="Pfam" id="PF21027">
    <property type="entry name" value="Sde0182_C"/>
    <property type="match status" value="1"/>
</dbReference>
<reference evidence="4 5" key="1">
    <citation type="submission" date="2019-03" db="EMBL/GenBank/DDBJ databases">
        <title>Deep-cultivation of Planctomycetes and their phenomic and genomic characterization uncovers novel biology.</title>
        <authorList>
            <person name="Wiegand S."/>
            <person name="Jogler M."/>
            <person name="Boedeker C."/>
            <person name="Pinto D."/>
            <person name="Vollmers J."/>
            <person name="Rivas-Marin E."/>
            <person name="Kohn T."/>
            <person name="Peeters S.H."/>
            <person name="Heuer A."/>
            <person name="Rast P."/>
            <person name="Oberbeckmann S."/>
            <person name="Bunk B."/>
            <person name="Jeske O."/>
            <person name="Meyerdierks A."/>
            <person name="Storesund J.E."/>
            <person name="Kallscheuer N."/>
            <person name="Luecker S."/>
            <person name="Lage O.M."/>
            <person name="Pohl T."/>
            <person name="Merkel B.J."/>
            <person name="Hornburger P."/>
            <person name="Mueller R.-W."/>
            <person name="Bruemmer F."/>
            <person name="Labrenz M."/>
            <person name="Spormann A.M."/>
            <person name="Op den Camp H."/>
            <person name="Overmann J."/>
            <person name="Amann R."/>
            <person name="Jetten M.S.M."/>
            <person name="Mascher T."/>
            <person name="Medema M.H."/>
            <person name="Devos D.P."/>
            <person name="Kaster A.-K."/>
            <person name="Ovreas L."/>
            <person name="Rohde M."/>
            <person name="Galperin M.Y."/>
            <person name="Jogler C."/>
        </authorList>
    </citation>
    <scope>NUCLEOTIDE SEQUENCE [LARGE SCALE GENOMIC DNA]</scope>
    <source>
        <strain evidence="4 5">Enr13</strain>
    </source>
</reference>
<feature type="domain" description="Cellulose-binding Sde182 C-terminal" evidence="3">
    <location>
        <begin position="405"/>
        <end position="483"/>
    </location>
</feature>
<keyword evidence="1" id="KW-0472">Membrane</keyword>
<proteinExistence type="predicted"/>
<dbReference type="InterPro" id="IPR011483">
    <property type="entry name" value="Sde182_NH-like"/>
</dbReference>
<dbReference type="Gene3D" id="2.60.40.10">
    <property type="entry name" value="Immunoglobulins"/>
    <property type="match status" value="1"/>
</dbReference>
<dbReference type="Proteomes" id="UP000319004">
    <property type="component" value="Chromosome"/>
</dbReference>
<dbReference type="GO" id="GO:0016799">
    <property type="term" value="F:hydrolase activity, hydrolyzing N-glycosyl compounds"/>
    <property type="evidence" value="ECO:0007669"/>
    <property type="project" value="InterPro"/>
</dbReference>
<sequence length="485" mass="54396">MRFTDRFSREQKQMNQLKQTIFLLLIGICYFALAMPAVAQIKAPPTSGKHRIVLLTDIGGDRDDEQSFTRFMMYADQYDIEGLIATSIRIFPKEKHRPTDGEPQPQHLVKWIKAYSEVRGNLLKHSEGWPEPEHLLTLIRKGVKTGRDAPFNIRTGKAGKGSGHYPLDQLIGADKDNGATRLIIDAVDHDDPRPVWVPIWGGSVELAQALWRVRNDRSDEEVKEFVSKLRVYAWGHQDATGLWIQENFPDLVYLVSTGGVIYSAPPELHSAQWLNEHVRFNHGALGTICPLRHGKLGGADTETYLGLIPNGLSNMEHPDWGGWGGRLRKAKGSEKQWIDVPSNILPNRLGHTISRWAPHFQNDYQARMDWCVKEFAEANHPPSPVLNGDKSLCAIEVTAKPGEHVMLDATGTTDIDGDSLSYRWQTYPEAGSYQGQVEIENMDQATTKCVVPKDAAGKTVHVLLVVSDDGTPTLTRYRRLVVTCQ</sequence>
<evidence type="ECO:0000313" key="5">
    <source>
        <dbReference type="Proteomes" id="UP000319004"/>
    </source>
</evidence>
<dbReference type="KEGG" id="snep:Enr13x_26860"/>
<dbReference type="InterPro" id="IPR048527">
    <property type="entry name" value="Sde182_C"/>
</dbReference>
<dbReference type="InterPro" id="IPR036452">
    <property type="entry name" value="Ribo_hydro-like"/>
</dbReference>